<comment type="caution">
    <text evidence="3">The sequence shown here is derived from an EMBL/GenBank/DDBJ whole genome shotgun (WGS) entry which is preliminary data.</text>
</comment>
<name>A0A2A7AAW0_9FIRM</name>
<accession>A0A2A7AAW0</accession>
<keyword evidence="1" id="KW-0732">Signal</keyword>
<feature type="signal peptide" evidence="1">
    <location>
        <begin position="1"/>
        <end position="26"/>
    </location>
</feature>
<protein>
    <submittedName>
        <fullName evidence="3">Uncharacterized protein</fullName>
    </submittedName>
</protein>
<evidence type="ECO:0000313" key="4">
    <source>
        <dbReference type="Proteomes" id="UP000219901"/>
    </source>
</evidence>
<reference evidence="3" key="2">
    <citation type="submission" date="2017-07" db="EMBL/GenBank/DDBJ databases">
        <authorList>
            <person name="Sun Z.S."/>
            <person name="Albrecht U."/>
            <person name="Echele G."/>
            <person name="Lee C.C."/>
        </authorList>
    </citation>
    <scope>NUCLEOTIDE SEQUENCE</scope>
    <source>
        <strain evidence="2">CNCM I 4546</strain>
        <strain evidence="3">CNCM I 4573</strain>
    </source>
</reference>
<evidence type="ECO:0000313" key="5">
    <source>
        <dbReference type="Proteomes" id="UP000220157"/>
    </source>
</evidence>
<dbReference type="EMBL" id="NMTW01000020">
    <property type="protein sequence ID" value="PDX76280.1"/>
    <property type="molecule type" value="Genomic_DNA"/>
</dbReference>
<dbReference type="Proteomes" id="UP000219901">
    <property type="component" value="Unassembled WGS sequence"/>
</dbReference>
<organism evidence="3 5">
    <name type="scientific">Faecalibacterium prausnitzii</name>
    <dbReference type="NCBI Taxonomy" id="853"/>
    <lineage>
        <taxon>Bacteria</taxon>
        <taxon>Bacillati</taxon>
        <taxon>Bacillota</taxon>
        <taxon>Clostridia</taxon>
        <taxon>Eubacteriales</taxon>
        <taxon>Oscillospiraceae</taxon>
        <taxon>Faecalibacterium</taxon>
    </lineage>
</organism>
<evidence type="ECO:0000313" key="2">
    <source>
        <dbReference type="EMBL" id="PDX73534.1"/>
    </source>
</evidence>
<dbReference type="GeneID" id="75067780"/>
<proteinExistence type="predicted"/>
<evidence type="ECO:0000313" key="3">
    <source>
        <dbReference type="EMBL" id="PDX76280.1"/>
    </source>
</evidence>
<gene>
    <name evidence="2" type="ORF">CGS55_02820</name>
    <name evidence="3" type="ORF">CGS56_04445</name>
</gene>
<dbReference type="AlphaFoldDB" id="A0A2A7AAW0"/>
<evidence type="ECO:0000256" key="1">
    <source>
        <dbReference type="SAM" id="SignalP"/>
    </source>
</evidence>
<sequence>MRTFSLVLLGLAVGAALLSRSPSRPAPTPPEPAAATPTLADLETLEFWERGSYIRPISRTCLTRTPEGTRVELELYHEEVYQEQAGPELLEQAKAILEEYGVGGWAGFSGHDPNVLDGKSFRLEATLADGTRIEAHGENKFPPNYRDVMSALDDLTAAAQKNALQQYTP</sequence>
<dbReference type="Proteomes" id="UP000220157">
    <property type="component" value="Unassembled WGS sequence"/>
</dbReference>
<dbReference type="RefSeq" id="WP_005922419.1">
    <property type="nucleotide sequence ID" value="NZ_CABKNH010000008.1"/>
</dbReference>
<reference evidence="4 5" key="1">
    <citation type="journal article" date="2017" name="Front. Microbiol.">
        <title>New Insights into the Diversity of the Genus Faecalibacterium.</title>
        <authorList>
            <person name="Benevides L."/>
            <person name="Burman S."/>
            <person name="Martin R."/>
            <person name="Robert V."/>
            <person name="Thomas M."/>
            <person name="Miquel S."/>
            <person name="Chain F."/>
            <person name="Sokol H."/>
            <person name="Bermudez-Humaran L.G."/>
            <person name="Morrison M."/>
            <person name="Langella P."/>
            <person name="Azevedo V.A."/>
            <person name="Chatel J.M."/>
            <person name="Soares S."/>
        </authorList>
    </citation>
    <scope>NUCLEOTIDE SEQUENCE [LARGE SCALE GENOMIC DNA]</scope>
    <source>
        <strain evidence="2 4">CNCM I 4546</strain>
        <strain evidence="3 5">CNCM I 4573</strain>
    </source>
</reference>
<feature type="chain" id="PRO_5038223924" evidence="1">
    <location>
        <begin position="27"/>
        <end position="169"/>
    </location>
</feature>
<dbReference type="EMBL" id="NMTV01000019">
    <property type="protein sequence ID" value="PDX73534.1"/>
    <property type="molecule type" value="Genomic_DNA"/>
</dbReference>